<dbReference type="Proteomes" id="UP000228987">
    <property type="component" value="Unassembled WGS sequence"/>
</dbReference>
<dbReference type="EMBL" id="NVWI01000008">
    <property type="protein sequence ID" value="PCJ40696.1"/>
    <property type="molecule type" value="Genomic_DNA"/>
</dbReference>
<sequence length="186" mass="21197">MQNLYPYGCLSKRKSQQSKPKVNYKITDSFISVNQYLLIHELITYKTVANSTRREFSKRFRQALNEAGHKETQLLELGGIFEVSGQAVRKWLNAEAIPNSSRAPDVALKLGVRRAWLLDGEPPMRSIQLEVREKSANYSGSSSTENFSISGEEYRLLSNYRKLPVNLQKVIDSLLKGINTEKKSEK</sequence>
<reference evidence="2" key="1">
    <citation type="submission" date="2017-08" db="EMBL/GenBank/DDBJ databases">
        <title>A dynamic microbial community with high functional redundancy inhabits the cold, oxic subseafloor aquifer.</title>
        <authorList>
            <person name="Tully B.J."/>
            <person name="Wheat C.G."/>
            <person name="Glazer B.T."/>
            <person name="Huber J.A."/>
        </authorList>
    </citation>
    <scope>NUCLEOTIDE SEQUENCE [LARGE SCALE GENOMIC DNA]</scope>
</reference>
<name>A0A2A5CBH1_9GAMM</name>
<proteinExistence type="predicted"/>
<organism evidence="1 2">
    <name type="scientific">SAR86 cluster bacterium</name>
    <dbReference type="NCBI Taxonomy" id="2030880"/>
    <lineage>
        <taxon>Bacteria</taxon>
        <taxon>Pseudomonadati</taxon>
        <taxon>Pseudomonadota</taxon>
        <taxon>Gammaproteobacteria</taxon>
        <taxon>SAR86 cluster</taxon>
    </lineage>
</organism>
<evidence type="ECO:0000313" key="2">
    <source>
        <dbReference type="Proteomes" id="UP000228987"/>
    </source>
</evidence>
<evidence type="ECO:0000313" key="1">
    <source>
        <dbReference type="EMBL" id="PCJ40696.1"/>
    </source>
</evidence>
<gene>
    <name evidence="1" type="ORF">COA71_10670</name>
</gene>
<protein>
    <submittedName>
        <fullName evidence="1">Uncharacterized protein</fullName>
    </submittedName>
</protein>
<accession>A0A2A5CBH1</accession>
<comment type="caution">
    <text evidence="1">The sequence shown here is derived from an EMBL/GenBank/DDBJ whole genome shotgun (WGS) entry which is preliminary data.</text>
</comment>
<dbReference type="AlphaFoldDB" id="A0A2A5CBH1"/>